<dbReference type="InterPro" id="IPR036942">
    <property type="entry name" value="Beta-barrel_TonB_sf"/>
</dbReference>
<evidence type="ECO:0000259" key="13">
    <source>
        <dbReference type="Pfam" id="PF00593"/>
    </source>
</evidence>
<dbReference type="EMBL" id="CP036287">
    <property type="protein sequence ID" value="QDU67083.1"/>
    <property type="molecule type" value="Genomic_DNA"/>
</dbReference>
<evidence type="ECO:0000256" key="11">
    <source>
        <dbReference type="RuleBase" id="RU003357"/>
    </source>
</evidence>
<dbReference type="Pfam" id="PF00593">
    <property type="entry name" value="TonB_dep_Rec_b-barrel"/>
    <property type="match status" value="1"/>
</dbReference>
<dbReference type="InterPro" id="IPR000531">
    <property type="entry name" value="Beta-barrel_TonB"/>
</dbReference>
<dbReference type="GO" id="GO:0044718">
    <property type="term" value="P:siderophore transmembrane transport"/>
    <property type="evidence" value="ECO:0007669"/>
    <property type="project" value="TreeGrafter"/>
</dbReference>
<evidence type="ECO:0000256" key="6">
    <source>
        <dbReference type="ARBA" id="ARBA00023077"/>
    </source>
</evidence>
<evidence type="ECO:0000256" key="4">
    <source>
        <dbReference type="ARBA" id="ARBA00022692"/>
    </source>
</evidence>
<evidence type="ECO:0000256" key="3">
    <source>
        <dbReference type="ARBA" id="ARBA00022452"/>
    </source>
</evidence>
<keyword evidence="5 12" id="KW-0732">Signal</keyword>
<evidence type="ECO:0000313" key="16">
    <source>
        <dbReference type="Proteomes" id="UP000316921"/>
    </source>
</evidence>
<evidence type="ECO:0000256" key="12">
    <source>
        <dbReference type="SAM" id="SignalP"/>
    </source>
</evidence>
<feature type="signal peptide" evidence="12">
    <location>
        <begin position="1"/>
        <end position="25"/>
    </location>
</feature>
<comment type="subcellular location">
    <subcellularLocation>
        <location evidence="1 10">Cell outer membrane</location>
        <topology evidence="1 10">Multi-pass membrane protein</topology>
    </subcellularLocation>
</comment>
<keyword evidence="4 10" id="KW-0812">Transmembrane</keyword>
<protein>
    <submittedName>
        <fullName evidence="15">Hemin receptor</fullName>
    </submittedName>
</protein>
<keyword evidence="2 10" id="KW-0813">Transport</keyword>
<keyword evidence="6 11" id="KW-0798">TonB box</keyword>
<dbReference type="AlphaFoldDB" id="A0A518BJG7"/>
<dbReference type="GO" id="GO:0009279">
    <property type="term" value="C:cell outer membrane"/>
    <property type="evidence" value="ECO:0007669"/>
    <property type="project" value="UniProtKB-SubCell"/>
</dbReference>
<sequence precursor="true">MRGLTSPLRVCILTGSLLVGCEALAFASHQVSGSADPGADPGVVARPATDSAEVAGAGVVGRDGRQAATPGTDASETVVTATRHPERPFDIPLAVTVVPREELREQSARTAAEALRRKPGIWVQKTGHLGGAPILRGFMGNRVTYLFDGIRRNTAGLFAGPNSYLQNIDALDIDRIEVVRGPGSVLYGSDAIGGVINVISNEVPRFAPEPSLGGNLYTRYGSADQEWSSRVESYYSDGDVFAHIGGTSREIGDVEGGQGVGVQSPSGWRERDLDAQLDLRIDAKSSVELFLQSFSRPRGYRYDRPNWVQSNDRDLYGARYRAEDLGGFVSELEVTGYFHDQEDFIDEKFFDSDSDEETLGFEVQATSYVGSDVRLIYGLHVHRDQIEKSNPQAGTVDPDVEWINPAAYVLSEWQATERLRLDLGLRWDSFTLDSSAPQLGQLDPVLQTAIGNGALSLNDLELNESDQAVTGGFGAVYALTDHTNLVAHVGRAFRAPNKNDLLSFGQFTFGFNVPATNLEPESSWTYELGVRTEDEDYSAAATGFYTEVDNAIVSAPGTFDGSTFVDVDGSGFEDPGEAVYVKGNSDGTVRATGVEVEARRWLPRDWSRAVVDEGEFSCYGNFAWIYGEDSGSGEPLDRAYPANGLVGLRLDETREASESRWWLEAELWLVRKFDRIPSNRKTSDPAFFVDPQDPSSGLIGGDGSLPGFGVVNLRGGRRLGKHSTLYVGVENVGDKAYRVKDSRIDAPGINFVLGISASF</sequence>
<dbReference type="InterPro" id="IPR037066">
    <property type="entry name" value="Plug_dom_sf"/>
</dbReference>
<keyword evidence="8 15" id="KW-0675">Receptor</keyword>
<dbReference type="SUPFAM" id="SSF56935">
    <property type="entry name" value="Porins"/>
    <property type="match status" value="1"/>
</dbReference>
<dbReference type="KEGG" id="pbap:Pla133_21610"/>
<gene>
    <name evidence="15" type="primary">hemR</name>
    <name evidence="15" type="ORF">Pla133_21610</name>
</gene>
<dbReference type="Gene3D" id="2.40.170.20">
    <property type="entry name" value="TonB-dependent receptor, beta-barrel domain"/>
    <property type="match status" value="1"/>
</dbReference>
<evidence type="ECO:0000256" key="5">
    <source>
        <dbReference type="ARBA" id="ARBA00022729"/>
    </source>
</evidence>
<keyword evidence="7 10" id="KW-0472">Membrane</keyword>
<dbReference type="PANTHER" id="PTHR30069">
    <property type="entry name" value="TONB-DEPENDENT OUTER MEMBRANE RECEPTOR"/>
    <property type="match status" value="1"/>
</dbReference>
<dbReference type="GO" id="GO:0015344">
    <property type="term" value="F:siderophore uptake transmembrane transporter activity"/>
    <property type="evidence" value="ECO:0007669"/>
    <property type="project" value="TreeGrafter"/>
</dbReference>
<keyword evidence="9 10" id="KW-0998">Cell outer membrane</keyword>
<keyword evidence="16" id="KW-1185">Reference proteome</keyword>
<dbReference type="InterPro" id="IPR012910">
    <property type="entry name" value="Plug_dom"/>
</dbReference>
<evidence type="ECO:0000256" key="1">
    <source>
        <dbReference type="ARBA" id="ARBA00004571"/>
    </source>
</evidence>
<evidence type="ECO:0000256" key="2">
    <source>
        <dbReference type="ARBA" id="ARBA00022448"/>
    </source>
</evidence>
<dbReference type="Proteomes" id="UP000316921">
    <property type="component" value="Chromosome"/>
</dbReference>
<dbReference type="CDD" id="cd01347">
    <property type="entry name" value="ligand_gated_channel"/>
    <property type="match status" value="1"/>
</dbReference>
<feature type="domain" description="TonB-dependent receptor plug" evidence="14">
    <location>
        <begin position="89"/>
        <end position="195"/>
    </location>
</feature>
<dbReference type="PROSITE" id="PS51257">
    <property type="entry name" value="PROKAR_LIPOPROTEIN"/>
    <property type="match status" value="1"/>
</dbReference>
<name>A0A518BJG7_9BACT</name>
<comment type="similarity">
    <text evidence="10 11">Belongs to the TonB-dependent receptor family.</text>
</comment>
<dbReference type="Pfam" id="PF07715">
    <property type="entry name" value="Plug"/>
    <property type="match status" value="1"/>
</dbReference>
<keyword evidence="3 10" id="KW-1134">Transmembrane beta strand</keyword>
<dbReference type="PROSITE" id="PS52016">
    <property type="entry name" value="TONB_DEPENDENT_REC_3"/>
    <property type="match status" value="1"/>
</dbReference>
<organism evidence="15 16">
    <name type="scientific">Engelhardtia mirabilis</name>
    <dbReference type="NCBI Taxonomy" id="2528011"/>
    <lineage>
        <taxon>Bacteria</taxon>
        <taxon>Pseudomonadati</taxon>
        <taxon>Planctomycetota</taxon>
        <taxon>Planctomycetia</taxon>
        <taxon>Planctomycetia incertae sedis</taxon>
        <taxon>Engelhardtia</taxon>
    </lineage>
</organism>
<dbReference type="Gene3D" id="2.170.130.10">
    <property type="entry name" value="TonB-dependent receptor, plug domain"/>
    <property type="match status" value="1"/>
</dbReference>
<evidence type="ECO:0000313" key="15">
    <source>
        <dbReference type="EMBL" id="QDU67083.1"/>
    </source>
</evidence>
<feature type="chain" id="PRO_5021879528" evidence="12">
    <location>
        <begin position="26"/>
        <end position="759"/>
    </location>
</feature>
<feature type="domain" description="TonB-dependent receptor-like beta-barrel" evidence="13">
    <location>
        <begin position="295"/>
        <end position="732"/>
    </location>
</feature>
<evidence type="ECO:0000256" key="7">
    <source>
        <dbReference type="ARBA" id="ARBA00023136"/>
    </source>
</evidence>
<evidence type="ECO:0000256" key="9">
    <source>
        <dbReference type="ARBA" id="ARBA00023237"/>
    </source>
</evidence>
<evidence type="ECO:0000259" key="14">
    <source>
        <dbReference type="Pfam" id="PF07715"/>
    </source>
</evidence>
<evidence type="ECO:0000256" key="8">
    <source>
        <dbReference type="ARBA" id="ARBA00023170"/>
    </source>
</evidence>
<reference evidence="15 16" key="1">
    <citation type="submission" date="2019-02" db="EMBL/GenBank/DDBJ databases">
        <title>Deep-cultivation of Planctomycetes and their phenomic and genomic characterization uncovers novel biology.</title>
        <authorList>
            <person name="Wiegand S."/>
            <person name="Jogler M."/>
            <person name="Boedeker C."/>
            <person name="Pinto D."/>
            <person name="Vollmers J."/>
            <person name="Rivas-Marin E."/>
            <person name="Kohn T."/>
            <person name="Peeters S.H."/>
            <person name="Heuer A."/>
            <person name="Rast P."/>
            <person name="Oberbeckmann S."/>
            <person name="Bunk B."/>
            <person name="Jeske O."/>
            <person name="Meyerdierks A."/>
            <person name="Storesund J.E."/>
            <person name="Kallscheuer N."/>
            <person name="Luecker S."/>
            <person name="Lage O.M."/>
            <person name="Pohl T."/>
            <person name="Merkel B.J."/>
            <person name="Hornburger P."/>
            <person name="Mueller R.-W."/>
            <person name="Bruemmer F."/>
            <person name="Labrenz M."/>
            <person name="Spormann A.M."/>
            <person name="Op den Camp H."/>
            <person name="Overmann J."/>
            <person name="Amann R."/>
            <person name="Jetten M.S.M."/>
            <person name="Mascher T."/>
            <person name="Medema M.H."/>
            <person name="Devos D.P."/>
            <person name="Kaster A.-K."/>
            <person name="Ovreas L."/>
            <person name="Rohde M."/>
            <person name="Galperin M.Y."/>
            <person name="Jogler C."/>
        </authorList>
    </citation>
    <scope>NUCLEOTIDE SEQUENCE [LARGE SCALE GENOMIC DNA]</scope>
    <source>
        <strain evidence="15 16">Pla133</strain>
    </source>
</reference>
<evidence type="ECO:0000256" key="10">
    <source>
        <dbReference type="PROSITE-ProRule" id="PRU01360"/>
    </source>
</evidence>
<proteinExistence type="inferred from homology"/>
<dbReference type="InterPro" id="IPR039426">
    <property type="entry name" value="TonB-dep_rcpt-like"/>
</dbReference>
<accession>A0A518BJG7</accession>
<dbReference type="PANTHER" id="PTHR30069:SF29">
    <property type="entry name" value="HEMOGLOBIN AND HEMOGLOBIN-HAPTOGLOBIN-BINDING PROTEIN 1-RELATED"/>
    <property type="match status" value="1"/>
</dbReference>